<dbReference type="PANTHER" id="PTHR33048:SF108">
    <property type="entry name" value="INTEGRAL MEMBRANE PROTEIN"/>
    <property type="match status" value="1"/>
</dbReference>
<feature type="transmembrane region" description="Helical" evidence="6">
    <location>
        <begin position="54"/>
        <end position="75"/>
    </location>
</feature>
<reference evidence="8" key="1">
    <citation type="submission" date="2021-02" db="EMBL/GenBank/DDBJ databases">
        <title>Genome sequence Cadophora malorum strain M34.</title>
        <authorList>
            <person name="Stefanovic E."/>
            <person name="Vu D."/>
            <person name="Scully C."/>
            <person name="Dijksterhuis J."/>
            <person name="Roader J."/>
            <person name="Houbraken J."/>
        </authorList>
    </citation>
    <scope>NUCLEOTIDE SEQUENCE</scope>
    <source>
        <strain evidence="8">M34</strain>
    </source>
</reference>
<comment type="similarity">
    <text evidence="5">Belongs to the SAT4 family.</text>
</comment>
<accession>A0A8H7SXA1</accession>
<feature type="non-terminal residue" evidence="8">
    <location>
        <position position="199"/>
    </location>
</feature>
<dbReference type="OrthoDB" id="444631at2759"/>
<dbReference type="Pfam" id="PF20684">
    <property type="entry name" value="Fung_rhodopsin"/>
    <property type="match status" value="1"/>
</dbReference>
<feature type="transmembrane region" description="Helical" evidence="6">
    <location>
        <begin position="105"/>
        <end position="125"/>
    </location>
</feature>
<comment type="caution">
    <text evidence="8">The sequence shown here is derived from an EMBL/GenBank/DDBJ whole genome shotgun (WGS) entry which is preliminary data.</text>
</comment>
<dbReference type="InterPro" id="IPR052337">
    <property type="entry name" value="SAT4-like"/>
</dbReference>
<dbReference type="Proteomes" id="UP000664132">
    <property type="component" value="Unassembled WGS sequence"/>
</dbReference>
<evidence type="ECO:0000256" key="5">
    <source>
        <dbReference type="ARBA" id="ARBA00038359"/>
    </source>
</evidence>
<feature type="transmembrane region" description="Helical" evidence="6">
    <location>
        <begin position="132"/>
        <end position="154"/>
    </location>
</feature>
<evidence type="ECO:0000256" key="1">
    <source>
        <dbReference type="ARBA" id="ARBA00004141"/>
    </source>
</evidence>
<protein>
    <recommendedName>
        <fullName evidence="7">Rhodopsin domain-containing protein</fullName>
    </recommendedName>
</protein>
<evidence type="ECO:0000256" key="2">
    <source>
        <dbReference type="ARBA" id="ARBA00022692"/>
    </source>
</evidence>
<evidence type="ECO:0000256" key="6">
    <source>
        <dbReference type="SAM" id="Phobius"/>
    </source>
</evidence>
<dbReference type="GO" id="GO:0016020">
    <property type="term" value="C:membrane"/>
    <property type="evidence" value="ECO:0007669"/>
    <property type="project" value="UniProtKB-SubCell"/>
</dbReference>
<evidence type="ECO:0000259" key="7">
    <source>
        <dbReference type="Pfam" id="PF20684"/>
    </source>
</evidence>
<dbReference type="PANTHER" id="PTHR33048">
    <property type="entry name" value="PTH11-LIKE INTEGRAL MEMBRANE PROTEIN (AFU_ORTHOLOGUE AFUA_5G11245)"/>
    <property type="match status" value="1"/>
</dbReference>
<feature type="transmembrane region" description="Helical" evidence="6">
    <location>
        <begin position="20"/>
        <end position="42"/>
    </location>
</feature>
<keyword evidence="3 6" id="KW-1133">Transmembrane helix</keyword>
<keyword evidence="2 6" id="KW-0812">Transmembrane</keyword>
<dbReference type="EMBL" id="JAFJYH010000507">
    <property type="protein sequence ID" value="KAG4411199.1"/>
    <property type="molecule type" value="Genomic_DNA"/>
</dbReference>
<feature type="transmembrane region" description="Helical" evidence="6">
    <location>
        <begin position="174"/>
        <end position="196"/>
    </location>
</feature>
<dbReference type="AlphaFoldDB" id="A0A8H7SXA1"/>
<feature type="domain" description="Rhodopsin" evidence="7">
    <location>
        <begin position="39"/>
        <end position="198"/>
    </location>
</feature>
<keyword evidence="4 6" id="KW-0472">Membrane</keyword>
<evidence type="ECO:0000313" key="9">
    <source>
        <dbReference type="Proteomes" id="UP000664132"/>
    </source>
</evidence>
<proteinExistence type="inferred from homology"/>
<dbReference type="InterPro" id="IPR049326">
    <property type="entry name" value="Rhodopsin_dom_fungi"/>
</dbReference>
<gene>
    <name evidence="8" type="ORF">IFR04_015670</name>
</gene>
<evidence type="ECO:0000256" key="3">
    <source>
        <dbReference type="ARBA" id="ARBA00022989"/>
    </source>
</evidence>
<sequence length="199" mass="21630">MSSTIPDFDTTNLAESRLPHVLIGVILPFAISSICLLGRFYSRAVLLKFWGIDDTLLLMSWLSGGVVLGALNVVLAQSGTGKPTKLRTPAQDSDAMRLGFVCKELYTFTLMTVKLAICAFYARIFQDKGGRLFIYSMSGFVVLSTIPIMVAHGLRCDPPAGAWSLMPAKCHSESPIIISSAVFNILSDIALLAFILPRI</sequence>
<evidence type="ECO:0000313" key="8">
    <source>
        <dbReference type="EMBL" id="KAG4411199.1"/>
    </source>
</evidence>
<name>A0A8H7SXA1_9HELO</name>
<organism evidence="8 9">
    <name type="scientific">Cadophora malorum</name>
    <dbReference type="NCBI Taxonomy" id="108018"/>
    <lineage>
        <taxon>Eukaryota</taxon>
        <taxon>Fungi</taxon>
        <taxon>Dikarya</taxon>
        <taxon>Ascomycota</taxon>
        <taxon>Pezizomycotina</taxon>
        <taxon>Leotiomycetes</taxon>
        <taxon>Helotiales</taxon>
        <taxon>Ploettnerulaceae</taxon>
        <taxon>Cadophora</taxon>
    </lineage>
</organism>
<keyword evidence="9" id="KW-1185">Reference proteome</keyword>
<comment type="subcellular location">
    <subcellularLocation>
        <location evidence="1">Membrane</location>
        <topology evidence="1">Multi-pass membrane protein</topology>
    </subcellularLocation>
</comment>
<evidence type="ECO:0000256" key="4">
    <source>
        <dbReference type="ARBA" id="ARBA00023136"/>
    </source>
</evidence>